<proteinExistence type="predicted"/>
<protein>
    <submittedName>
        <fullName evidence="1">Uncharacterized protein</fullName>
    </submittedName>
</protein>
<dbReference type="Proteomes" id="UP001169027">
    <property type="component" value="Unassembled WGS sequence"/>
</dbReference>
<reference evidence="1" key="1">
    <citation type="submission" date="2023-06" db="EMBL/GenBank/DDBJ databases">
        <authorList>
            <person name="Jiang Y."/>
            <person name="Liu Q."/>
        </authorList>
    </citation>
    <scope>NUCLEOTIDE SEQUENCE</scope>
    <source>
        <strain evidence="1">CGMCC 1.12090</strain>
    </source>
</reference>
<accession>A0ABT8S9U9</accession>
<organism evidence="1 2">
    <name type="scientific">Variovorax ginsengisoli</name>
    <dbReference type="NCBI Taxonomy" id="363844"/>
    <lineage>
        <taxon>Bacteria</taxon>
        <taxon>Pseudomonadati</taxon>
        <taxon>Pseudomonadota</taxon>
        <taxon>Betaproteobacteria</taxon>
        <taxon>Burkholderiales</taxon>
        <taxon>Comamonadaceae</taxon>
        <taxon>Variovorax</taxon>
    </lineage>
</organism>
<dbReference type="EMBL" id="JAUKVY010000021">
    <property type="protein sequence ID" value="MDO1535694.1"/>
    <property type="molecule type" value="Genomic_DNA"/>
</dbReference>
<name>A0ABT8S9U9_9BURK</name>
<evidence type="ECO:0000313" key="2">
    <source>
        <dbReference type="Proteomes" id="UP001169027"/>
    </source>
</evidence>
<dbReference type="RefSeq" id="WP_301813490.1">
    <property type="nucleotide sequence ID" value="NZ_JAUJZH010000021.1"/>
</dbReference>
<keyword evidence="2" id="KW-1185">Reference proteome</keyword>
<gene>
    <name evidence="1" type="ORF">Q2T77_25750</name>
</gene>
<evidence type="ECO:0000313" key="1">
    <source>
        <dbReference type="EMBL" id="MDO1535694.1"/>
    </source>
</evidence>
<sequence>MIITSDKGCVGKQRDFLIDDHPEWTNADQFPGTIITFTGDWPSVVEQIRFGLRIRQAMASAFSPATASIAPVPSPAASPEPAAVPASRFRAGMWIANEHSLGRVRYVHPEGTLDIVLFERDGRQIGRVSPAMGGPRGFEPCASPEGWAEIARPAFPTTKFAFLHDLAPSASVTR</sequence>
<comment type="caution">
    <text evidence="1">The sequence shown here is derived from an EMBL/GenBank/DDBJ whole genome shotgun (WGS) entry which is preliminary data.</text>
</comment>